<proteinExistence type="predicted"/>
<dbReference type="AlphaFoldDB" id="A0AAV2QD76"/>
<evidence type="ECO:0000313" key="3">
    <source>
        <dbReference type="Proteomes" id="UP001497623"/>
    </source>
</evidence>
<protein>
    <submittedName>
        <fullName evidence="2">Uncharacterized protein</fullName>
    </submittedName>
</protein>
<accession>A0AAV2QD76</accession>
<evidence type="ECO:0000256" key="1">
    <source>
        <dbReference type="SAM" id="Phobius"/>
    </source>
</evidence>
<keyword evidence="3" id="KW-1185">Reference proteome</keyword>
<organism evidence="2 3">
    <name type="scientific">Meganyctiphanes norvegica</name>
    <name type="common">Northern krill</name>
    <name type="synonym">Thysanopoda norvegica</name>
    <dbReference type="NCBI Taxonomy" id="48144"/>
    <lineage>
        <taxon>Eukaryota</taxon>
        <taxon>Metazoa</taxon>
        <taxon>Ecdysozoa</taxon>
        <taxon>Arthropoda</taxon>
        <taxon>Crustacea</taxon>
        <taxon>Multicrustacea</taxon>
        <taxon>Malacostraca</taxon>
        <taxon>Eumalacostraca</taxon>
        <taxon>Eucarida</taxon>
        <taxon>Euphausiacea</taxon>
        <taxon>Euphausiidae</taxon>
        <taxon>Meganyctiphanes</taxon>
    </lineage>
</organism>
<feature type="non-terminal residue" evidence="2">
    <location>
        <position position="160"/>
    </location>
</feature>
<dbReference type="Proteomes" id="UP001497623">
    <property type="component" value="Unassembled WGS sequence"/>
</dbReference>
<keyword evidence="1" id="KW-1133">Transmembrane helix</keyword>
<gene>
    <name evidence="2" type="ORF">MNOR_LOCUS9844</name>
</gene>
<feature type="transmembrane region" description="Helical" evidence="1">
    <location>
        <begin position="21"/>
        <end position="38"/>
    </location>
</feature>
<keyword evidence="1" id="KW-0472">Membrane</keyword>
<comment type="caution">
    <text evidence="2">The sequence shown here is derived from an EMBL/GenBank/DDBJ whole genome shotgun (WGS) entry which is preliminary data.</text>
</comment>
<reference evidence="2 3" key="1">
    <citation type="submission" date="2024-05" db="EMBL/GenBank/DDBJ databases">
        <authorList>
            <person name="Wallberg A."/>
        </authorList>
    </citation>
    <scope>NUCLEOTIDE SEQUENCE [LARGE SCALE GENOMIC DNA]</scope>
</reference>
<name>A0AAV2QD76_MEGNR</name>
<evidence type="ECO:0000313" key="2">
    <source>
        <dbReference type="EMBL" id="CAL4075679.1"/>
    </source>
</evidence>
<keyword evidence="1" id="KW-0812">Transmembrane</keyword>
<dbReference type="EMBL" id="CAXKWB010004838">
    <property type="protein sequence ID" value="CAL4075679.1"/>
    <property type="molecule type" value="Genomic_DNA"/>
</dbReference>
<feature type="non-terminal residue" evidence="2">
    <location>
        <position position="1"/>
    </location>
</feature>
<sequence length="160" mass="17279">RGTSGWDRRGLVVGVSSRMRWPGLPILLLLAATLHLVTPTRSFLSTGPPSPGAINTHSPTITAKERHSHSANVSRMTTSSNNTLISDSTTQSPLILTTISSPSTATLVVNSTNTTTISPTMTISSSRWLPQHTSAVLQKLKQQQTTDKSGIWDKHLKNEK</sequence>